<dbReference type="Proteomes" id="UP000288429">
    <property type="component" value="Unassembled WGS sequence"/>
</dbReference>
<organism evidence="2 3">
    <name type="scientific">Fusarium ambrosium</name>
    <dbReference type="NCBI Taxonomy" id="131363"/>
    <lineage>
        <taxon>Eukaryota</taxon>
        <taxon>Fungi</taxon>
        <taxon>Dikarya</taxon>
        <taxon>Ascomycota</taxon>
        <taxon>Pezizomycotina</taxon>
        <taxon>Sordariomycetes</taxon>
        <taxon>Hypocreomycetidae</taxon>
        <taxon>Hypocreales</taxon>
        <taxon>Nectriaceae</taxon>
        <taxon>Fusarium</taxon>
        <taxon>Fusarium solani species complex</taxon>
    </lineage>
</organism>
<keyword evidence="3" id="KW-1185">Reference proteome</keyword>
<evidence type="ECO:0000259" key="1">
    <source>
        <dbReference type="Pfam" id="PF03178"/>
    </source>
</evidence>
<gene>
    <name evidence="2" type="ORF">CDV31_002487</name>
</gene>
<accession>A0A428UWZ5</accession>
<name>A0A428UWZ5_9HYPO</name>
<sequence length="173" mass="18204">MLMVICTSSSLTLSIPSPFRVTSFFTEQPSPFPPIPPTSMLLLPRTTPPAHPSPSDPSQILLLASPSGHLSTLVPLPETAYRRLLSVTNQLLPALTPCGGLNAKAYRLPSGMRPVGVEAAAGRTIVDGAVLARWAELGAAKRAEIAGKGGYDGVAELRDELEGVLGWSGLAYF</sequence>
<protein>
    <recommendedName>
        <fullName evidence="1">RSE1/DDB1/CPSF1 C-terminal domain-containing protein</fullName>
    </recommendedName>
</protein>
<proteinExistence type="predicted"/>
<evidence type="ECO:0000313" key="3">
    <source>
        <dbReference type="Proteomes" id="UP000288429"/>
    </source>
</evidence>
<dbReference type="Pfam" id="PF03178">
    <property type="entry name" value="CPSF_A"/>
    <property type="match status" value="1"/>
</dbReference>
<comment type="caution">
    <text evidence="2">The sequence shown here is derived from an EMBL/GenBank/DDBJ whole genome shotgun (WGS) entry which is preliminary data.</text>
</comment>
<feature type="domain" description="RSE1/DDB1/CPSF1 C-terminal" evidence="1">
    <location>
        <begin position="53"/>
        <end position="135"/>
    </location>
</feature>
<dbReference type="EMBL" id="NIZV01000019">
    <property type="protein sequence ID" value="RSM18767.1"/>
    <property type="molecule type" value="Genomic_DNA"/>
</dbReference>
<dbReference type="InterPro" id="IPR004871">
    <property type="entry name" value="RSE1/DDB1/CPSF1_C"/>
</dbReference>
<dbReference type="GO" id="GO:0005634">
    <property type="term" value="C:nucleus"/>
    <property type="evidence" value="ECO:0007669"/>
    <property type="project" value="InterPro"/>
</dbReference>
<dbReference type="GO" id="GO:0003676">
    <property type="term" value="F:nucleic acid binding"/>
    <property type="evidence" value="ECO:0007669"/>
    <property type="project" value="InterPro"/>
</dbReference>
<reference evidence="2 3" key="1">
    <citation type="submission" date="2017-06" db="EMBL/GenBank/DDBJ databases">
        <title>Cmopartive genomic analysis of Ambrosia Fusariam Clade fungi.</title>
        <authorList>
            <person name="Stajich J.E."/>
            <person name="Carrillo J."/>
            <person name="Kijimoto T."/>
            <person name="Eskalen A."/>
            <person name="O'Donnell K."/>
            <person name="Kasson M."/>
        </authorList>
    </citation>
    <scope>NUCLEOTIDE SEQUENCE [LARGE SCALE GENOMIC DNA]</scope>
    <source>
        <strain evidence="2 3">NRRL 20438</strain>
    </source>
</reference>
<evidence type="ECO:0000313" key="2">
    <source>
        <dbReference type="EMBL" id="RSM18767.1"/>
    </source>
</evidence>
<dbReference type="AlphaFoldDB" id="A0A428UWZ5"/>